<evidence type="ECO:0000259" key="1">
    <source>
        <dbReference type="Pfam" id="PF26215"/>
    </source>
</evidence>
<dbReference type="Proteomes" id="UP000663870">
    <property type="component" value="Unassembled WGS sequence"/>
</dbReference>
<evidence type="ECO:0000313" key="4">
    <source>
        <dbReference type="Proteomes" id="UP000663854"/>
    </source>
</evidence>
<sequence>MFQDTSHHLSQEQITFLNRGPTYVPPCQIHILSKSSTTLAQIVTKQMAPLRRELTKLFTQYSVDLSRRMNFEKEIQLSFNKSFLQSMPSVVEERAFYEKELIQSIRIQIKKQQLILRRTADDMNTYYLGRLDEFNQKSNEYVENSTCYELIETMDETHTEQQQQQLQEIIISINSQLEKLYQRKLINKDQLTKFSIHKRLKLKLPYLYFLPETNESVHMSVQPRFSSYQYSPIQRLAQYLNQLLRSLFYFISQSTTFLNSGDFMQRLQYYYKQLNLFLPKTHLATFKIHDLYTMISYTPLLNALYAFLANPLLIGRHEKLSSEAIVELISLVLKNNFFTYNGKTYRFIKGGPLNLPLTELLGNIYLHDWQVPLVRNVRIREALYGRYNDIGFLTWNSSIEELQKIFDELQQELDSNLQMTTFIGSDVHFFDAFIENQNGCLYTRIYHDSISQPFLLPYSYRHPRLFHRQWFRAALIRAGQYCSSFEDFEEERLYLELTFLANGYSFDFVEYHLRQFFSHFNSKSNKPMNLNRFTYLSFRQELFRYVDQLKHDMEEEQELRKHHRLIQLYYLFDWGSRCQFNEKFHKFWSDILEQDPHFKAYGLKIKLNTKHCFSSNTLLALPNTHI</sequence>
<feature type="domain" description="Helix-turn-helix" evidence="1">
    <location>
        <begin position="455"/>
        <end position="513"/>
    </location>
</feature>
<accession>A0A815P4V6</accession>
<dbReference type="Pfam" id="PF26215">
    <property type="entry name" value="HTH_animal"/>
    <property type="match status" value="1"/>
</dbReference>
<name>A0A815P4V6_9BILA</name>
<evidence type="ECO:0000313" key="2">
    <source>
        <dbReference type="EMBL" id="CAF1444209.1"/>
    </source>
</evidence>
<dbReference type="InterPro" id="IPR058912">
    <property type="entry name" value="HTH_animal"/>
</dbReference>
<evidence type="ECO:0000313" key="3">
    <source>
        <dbReference type="EMBL" id="CAF1636767.1"/>
    </source>
</evidence>
<dbReference type="Proteomes" id="UP000663854">
    <property type="component" value="Unassembled WGS sequence"/>
</dbReference>
<protein>
    <recommendedName>
        <fullName evidence="1">Helix-turn-helix domain-containing protein</fullName>
    </recommendedName>
</protein>
<dbReference type="EMBL" id="CAJNOL010008505">
    <property type="protein sequence ID" value="CAF1636767.1"/>
    <property type="molecule type" value="Genomic_DNA"/>
</dbReference>
<dbReference type="PANTHER" id="PTHR21301:SF10">
    <property type="entry name" value="REVERSE TRANSCRIPTASE DOMAIN-CONTAINING PROTEIN"/>
    <property type="match status" value="1"/>
</dbReference>
<comment type="caution">
    <text evidence="2">The sequence shown here is derived from an EMBL/GenBank/DDBJ whole genome shotgun (WGS) entry which is preliminary data.</text>
</comment>
<keyword evidence="5" id="KW-1185">Reference proteome</keyword>
<dbReference type="AlphaFoldDB" id="A0A815P4V6"/>
<gene>
    <name evidence="3" type="ORF">JXQ802_LOCUS52603</name>
    <name evidence="2" type="ORF">PYM288_LOCUS36268</name>
</gene>
<dbReference type="EMBL" id="CAJNOH010006894">
    <property type="protein sequence ID" value="CAF1444209.1"/>
    <property type="molecule type" value="Genomic_DNA"/>
</dbReference>
<proteinExistence type="predicted"/>
<reference evidence="2" key="1">
    <citation type="submission" date="2021-02" db="EMBL/GenBank/DDBJ databases">
        <authorList>
            <person name="Nowell W R."/>
        </authorList>
    </citation>
    <scope>NUCLEOTIDE SEQUENCE</scope>
</reference>
<organism evidence="2 4">
    <name type="scientific">Rotaria sordida</name>
    <dbReference type="NCBI Taxonomy" id="392033"/>
    <lineage>
        <taxon>Eukaryota</taxon>
        <taxon>Metazoa</taxon>
        <taxon>Spiralia</taxon>
        <taxon>Gnathifera</taxon>
        <taxon>Rotifera</taxon>
        <taxon>Eurotatoria</taxon>
        <taxon>Bdelloidea</taxon>
        <taxon>Philodinida</taxon>
        <taxon>Philodinidae</taxon>
        <taxon>Rotaria</taxon>
    </lineage>
</organism>
<dbReference type="PANTHER" id="PTHR21301">
    <property type="entry name" value="REVERSE TRANSCRIPTASE"/>
    <property type="match status" value="1"/>
</dbReference>
<evidence type="ECO:0000313" key="5">
    <source>
        <dbReference type="Proteomes" id="UP000663870"/>
    </source>
</evidence>